<dbReference type="Proteomes" id="UP000243626">
    <property type="component" value="Chromosome"/>
</dbReference>
<accession>A0AAF1BNE0</accession>
<dbReference type="KEGG" id="nmy:CJ229_002825"/>
<dbReference type="EMBL" id="CP136964">
    <property type="protein sequence ID" value="WOS96694.1"/>
    <property type="molecule type" value="Genomic_DNA"/>
</dbReference>
<keyword evidence="2" id="KW-1185">Reference proteome</keyword>
<proteinExistence type="predicted"/>
<evidence type="ECO:0000313" key="2">
    <source>
        <dbReference type="Proteomes" id="UP000243626"/>
    </source>
</evidence>
<protein>
    <submittedName>
        <fullName evidence="1">N-acetyltransferase</fullName>
    </submittedName>
</protein>
<sequence>MEIVKVTEHHIDDVLKLQQEVYDNLEDKEMLETIPRDLMLEILSNDYSVGVFINDELKALRAFYIPKVGEADHLADDAGVSQEDTIYSEITFIDESLRGYNLQLKMGRVLLEKLREDKRFKYLIGTVMPKNLASLKNTLNLGLKIVNTKIKYGNKRRHILFLDLEKELTYHGEPIKIKYDDIDWMLQYGKDYIGVKFEDEYITYYKK</sequence>
<evidence type="ECO:0000313" key="1">
    <source>
        <dbReference type="EMBL" id="WOS96694.1"/>
    </source>
</evidence>
<dbReference type="AlphaFoldDB" id="A0AAF1BNE0"/>
<organism evidence="1 2">
    <name type="scientific">Nosocomiicoccus massiliensis</name>
    <dbReference type="NCBI Taxonomy" id="1232430"/>
    <lineage>
        <taxon>Bacteria</taxon>
        <taxon>Bacillati</taxon>
        <taxon>Bacillota</taxon>
        <taxon>Bacilli</taxon>
        <taxon>Bacillales</taxon>
        <taxon>Staphylococcaceae</taxon>
        <taxon>Nosocomiicoccus</taxon>
    </lineage>
</organism>
<dbReference type="Gene3D" id="3.40.630.30">
    <property type="match status" value="1"/>
</dbReference>
<dbReference type="InterPro" id="IPR016181">
    <property type="entry name" value="Acyl_CoA_acyltransferase"/>
</dbReference>
<name>A0AAF1BNE0_9STAP</name>
<gene>
    <name evidence="1" type="ORF">CJ229_002825</name>
</gene>
<dbReference type="SUPFAM" id="SSF55729">
    <property type="entry name" value="Acyl-CoA N-acyltransferases (Nat)"/>
    <property type="match status" value="1"/>
</dbReference>
<reference evidence="2" key="1">
    <citation type="submission" date="2017-09" db="EMBL/GenBank/DDBJ databases">
        <title>Bacterial strain isolated from the female urinary microbiota.</title>
        <authorList>
            <person name="Thomas-White K."/>
            <person name="Kumar N."/>
            <person name="Forster S."/>
            <person name="Putonti C."/>
            <person name="Lawley T."/>
            <person name="Wolfe A.J."/>
        </authorList>
    </citation>
    <scope>NUCLEOTIDE SEQUENCE [LARGE SCALE GENOMIC DNA]</scope>
    <source>
        <strain evidence="2">UMB0959</strain>
    </source>
</reference>
<dbReference type="RefSeq" id="WP_070622809.1">
    <property type="nucleotide sequence ID" value="NZ_CP136964.1"/>
</dbReference>